<evidence type="ECO:0000313" key="5">
    <source>
        <dbReference type="EMBL" id="QCI68887.1"/>
    </source>
</evidence>
<name>A0A4D7BMA8_9HYPH</name>
<protein>
    <submittedName>
        <fullName evidence="5">Outer membrane protein assembly factor BamE</fullName>
    </submittedName>
</protein>
<dbReference type="KEGG" id="pstg:E8M01_34440"/>
<evidence type="ECO:0000259" key="4">
    <source>
        <dbReference type="Pfam" id="PF04355"/>
    </source>
</evidence>
<dbReference type="Gene3D" id="3.30.1450.10">
    <property type="match status" value="1"/>
</dbReference>
<dbReference type="PANTHER" id="PTHR37482:SF1">
    <property type="entry name" value="OUTER MEMBRANE PROTEIN ASSEMBLY FACTOR BAME"/>
    <property type="match status" value="1"/>
</dbReference>
<evidence type="ECO:0000256" key="1">
    <source>
        <dbReference type="ARBA" id="ARBA00022729"/>
    </source>
</evidence>
<organism evidence="5 6">
    <name type="scientific">Phreatobacter stygius</name>
    <dbReference type="NCBI Taxonomy" id="1940610"/>
    <lineage>
        <taxon>Bacteria</taxon>
        <taxon>Pseudomonadati</taxon>
        <taxon>Pseudomonadota</taxon>
        <taxon>Alphaproteobacteria</taxon>
        <taxon>Hyphomicrobiales</taxon>
        <taxon>Phreatobacteraceae</taxon>
        <taxon>Phreatobacter</taxon>
    </lineage>
</organism>
<dbReference type="Proteomes" id="UP000298781">
    <property type="component" value="Chromosome"/>
</dbReference>
<dbReference type="InterPro" id="IPR037873">
    <property type="entry name" value="BamE-like"/>
</dbReference>
<dbReference type="InterPro" id="IPR007450">
    <property type="entry name" value="BamE_dom"/>
</dbReference>
<accession>A0A4D7BMA8</accession>
<keyword evidence="2" id="KW-0472">Membrane</keyword>
<dbReference type="PANTHER" id="PTHR37482">
    <property type="entry name" value="OUTER MEMBRANE PROTEIN ASSEMBLY FACTOR BAME"/>
    <property type="match status" value="1"/>
</dbReference>
<reference evidence="5 6" key="1">
    <citation type="submission" date="2019-04" db="EMBL/GenBank/DDBJ databases">
        <title>Phreatobacter aquaticus sp. nov.</title>
        <authorList>
            <person name="Choi A."/>
        </authorList>
    </citation>
    <scope>NUCLEOTIDE SEQUENCE [LARGE SCALE GENOMIC DNA]</scope>
    <source>
        <strain evidence="5 6">KCTC 52518</strain>
    </source>
</reference>
<sequence>MVAEEGGIAGLRHDGAVKAADRLVALVPAEKAEDHEVQSGFGLKRMRMRGTSTRPRIQARGGVHDAAGVLKVVRMVPVKSSFSKAALLVGAALMTGACSNGPSFNLSAPALPSPPSFTTGETFNRGYVISEEALAQVRPGNSQDQVLVALGTPTTISTISGDVFYYINEKQQRSFMFQTPRTVERNIIAVYFTRERKVERIANYGLQDGKVFDFISRSTTSGGEEASLLRQILQGPRS</sequence>
<dbReference type="GO" id="GO:1990063">
    <property type="term" value="C:Bam protein complex"/>
    <property type="evidence" value="ECO:0007669"/>
    <property type="project" value="TreeGrafter"/>
</dbReference>
<evidence type="ECO:0000256" key="3">
    <source>
        <dbReference type="ARBA" id="ARBA00023237"/>
    </source>
</evidence>
<dbReference type="OrthoDB" id="9808313at2"/>
<dbReference type="AlphaFoldDB" id="A0A4D7BMA8"/>
<keyword evidence="3" id="KW-0998">Cell outer membrane</keyword>
<gene>
    <name evidence="5" type="ORF">E8M01_34440</name>
</gene>
<proteinExistence type="predicted"/>
<dbReference type="EMBL" id="CP039690">
    <property type="protein sequence ID" value="QCI68887.1"/>
    <property type="molecule type" value="Genomic_DNA"/>
</dbReference>
<dbReference type="Pfam" id="PF04355">
    <property type="entry name" value="BamE"/>
    <property type="match status" value="1"/>
</dbReference>
<keyword evidence="1" id="KW-0732">Signal</keyword>
<dbReference type="GO" id="GO:0051205">
    <property type="term" value="P:protein insertion into membrane"/>
    <property type="evidence" value="ECO:0007669"/>
    <property type="project" value="TreeGrafter"/>
</dbReference>
<dbReference type="InterPro" id="IPR026592">
    <property type="entry name" value="BamE"/>
</dbReference>
<evidence type="ECO:0000313" key="6">
    <source>
        <dbReference type="Proteomes" id="UP000298781"/>
    </source>
</evidence>
<dbReference type="GO" id="GO:0030674">
    <property type="term" value="F:protein-macromolecule adaptor activity"/>
    <property type="evidence" value="ECO:0007669"/>
    <property type="project" value="TreeGrafter"/>
</dbReference>
<dbReference type="GO" id="GO:0043165">
    <property type="term" value="P:Gram-negative-bacterium-type cell outer membrane assembly"/>
    <property type="evidence" value="ECO:0007669"/>
    <property type="project" value="TreeGrafter"/>
</dbReference>
<keyword evidence="6" id="KW-1185">Reference proteome</keyword>
<feature type="domain" description="Outer membrane protein assembly factor BamE" evidence="4">
    <location>
        <begin position="126"/>
        <end position="201"/>
    </location>
</feature>
<evidence type="ECO:0000256" key="2">
    <source>
        <dbReference type="ARBA" id="ARBA00023136"/>
    </source>
</evidence>